<dbReference type="STRING" id="78346.BRUM_0343"/>
<organism evidence="1 2">
    <name type="scientific">Bifidobacterium ruminantium</name>
    <dbReference type="NCBI Taxonomy" id="78346"/>
    <lineage>
        <taxon>Bacteria</taxon>
        <taxon>Bacillati</taxon>
        <taxon>Actinomycetota</taxon>
        <taxon>Actinomycetes</taxon>
        <taxon>Bifidobacteriales</taxon>
        <taxon>Bifidobacteriaceae</taxon>
        <taxon>Bifidobacterium</taxon>
    </lineage>
</organism>
<keyword evidence="2" id="KW-1185">Reference proteome</keyword>
<reference evidence="1 2" key="1">
    <citation type="submission" date="2014-03" db="EMBL/GenBank/DDBJ databases">
        <title>Genomics of Bifidobacteria.</title>
        <authorList>
            <person name="Ventura M."/>
            <person name="Milani C."/>
            <person name="Lugli G.A."/>
        </authorList>
    </citation>
    <scope>NUCLEOTIDE SEQUENCE [LARGE SCALE GENOMIC DNA]</scope>
    <source>
        <strain evidence="1 2">LMG 21811</strain>
    </source>
</reference>
<evidence type="ECO:0000313" key="2">
    <source>
        <dbReference type="Proteomes" id="UP000029078"/>
    </source>
</evidence>
<name>A0A087D4X6_BIFRU</name>
<evidence type="ECO:0000313" key="1">
    <source>
        <dbReference type="EMBL" id="KFI90576.1"/>
    </source>
</evidence>
<sequence length="807" mass="87910">MKQTGLWSRLNRKYRAKLRERMGERGAAMMLAILFVMVVLTTAALVMTTLFAQAIPYKSNKENSQANYAAESGLEVGLSYLQETLEKLQGASSLDALLGLLPATSADTSNSAKDGTFTKYEGASVLLNHVALNKVDSVADTASYTPDDLSYRVRINFYKDDPDGASATMITNPSDLKDTQYAEIIGTGFVNRYKDGRASGDARQPQALKRAVCKIGASTDTTTTTHSAVAGGGRMGMGFYAAAPYNRLDSQFVWVPVDYTGVNLGSDPSGEVKFSAAVSSDRTDFDGLEKGVATLNPVNRTCMLATTIPVTNEKKTIAENLDLSKTPQAGSGLILLPAAYNAGGDTYKYTEECRTDGAYSSLNTWVYYKDNSIRLASNMNLCVTGVSVEDADGKAPATLQKCGTSYGVRYQSDYYTDEAAQQAEKSDPDSLLNKYQKWIFYNGFINAGYWNEMTGEVSAEAAKYKSLLPESKGYSVAGVQRDKKTRFQRLEPTHYGAAPNNEGDPHFAGGNIKATPYEQAYMVTKWTSNFSDSYFSNGADMEDATASFSQAGEAGYLTNQIVNSSSGFCTVLSADGKSVYTDTCDVRTGDFDAKCYQKSIMGQGFDFVTTHFCPTADKENFNFTSDRADYDEDSSADGSGKTTTIRLYDTNGGVHYLKAEGSAVGLTTDINDATKFTRYNENNKTKSVTIDGKTQYPWAGTFQTASDLCLTEIYPGDYVANDENGKDIKRQYNRKDGHAMLKMLKCGANRDVRGRIIKSQAWNADVDYGHKGGFGSYTWTTETTTVTIPSNTNLSAVVDSNVSKTKW</sequence>
<gene>
    <name evidence="1" type="ORF">BRUM_0343</name>
</gene>
<dbReference type="EMBL" id="JGZL01000003">
    <property type="protein sequence ID" value="KFI90576.1"/>
    <property type="molecule type" value="Genomic_DNA"/>
</dbReference>
<comment type="caution">
    <text evidence="1">The sequence shown here is derived from an EMBL/GenBank/DDBJ whole genome shotgun (WGS) entry which is preliminary data.</text>
</comment>
<dbReference type="Proteomes" id="UP000029078">
    <property type="component" value="Unassembled WGS sequence"/>
</dbReference>
<protein>
    <submittedName>
        <fullName evidence="1">Uncharacterized protein</fullName>
    </submittedName>
</protein>
<proteinExistence type="predicted"/>
<dbReference type="PROSITE" id="PS50231">
    <property type="entry name" value="RICIN_B_LECTIN"/>
    <property type="match status" value="1"/>
</dbReference>
<accession>A0A087D4X6</accession>
<dbReference type="RefSeq" id="WP_051592907.1">
    <property type="nucleotide sequence ID" value="NZ_JGZL01000003.1"/>
</dbReference>
<dbReference type="eggNOG" id="ENOG5031CSW">
    <property type="taxonomic scope" value="Bacteria"/>
</dbReference>
<dbReference type="AlphaFoldDB" id="A0A087D4X6"/>